<dbReference type="SUPFAM" id="SSF103473">
    <property type="entry name" value="MFS general substrate transporter"/>
    <property type="match status" value="1"/>
</dbReference>
<evidence type="ECO:0000256" key="2">
    <source>
        <dbReference type="ARBA" id="ARBA00022692"/>
    </source>
</evidence>
<dbReference type="Ensembl" id="ENSMALT00000008360.1">
    <property type="protein sequence ID" value="ENSMALP00000008186.1"/>
    <property type="gene ID" value="ENSMALG00000005825.1"/>
</dbReference>
<feature type="transmembrane region" description="Helical" evidence="5">
    <location>
        <begin position="129"/>
        <end position="152"/>
    </location>
</feature>
<name>A0A3Q3ISJ1_MONAL</name>
<dbReference type="Proteomes" id="UP000261600">
    <property type="component" value="Unplaced"/>
</dbReference>
<proteinExistence type="predicted"/>
<evidence type="ECO:0000313" key="6">
    <source>
        <dbReference type="Ensembl" id="ENSMALP00000008169.1"/>
    </source>
</evidence>
<feature type="transmembrane region" description="Helical" evidence="5">
    <location>
        <begin position="188"/>
        <end position="212"/>
    </location>
</feature>
<accession>A0A3Q3ISJ1</accession>
<dbReference type="STRING" id="43700.ENSMALP00000008169"/>
<dbReference type="Ensembl" id="ENSMALT00000008343.1">
    <property type="protein sequence ID" value="ENSMALP00000008169.1"/>
    <property type="gene ID" value="ENSMALG00000005825.1"/>
</dbReference>
<feature type="transmembrane region" description="Helical" evidence="5">
    <location>
        <begin position="102"/>
        <end position="123"/>
    </location>
</feature>
<keyword evidence="4 5" id="KW-0472">Membrane</keyword>
<organism evidence="6 7">
    <name type="scientific">Monopterus albus</name>
    <name type="common">Swamp eel</name>
    <dbReference type="NCBI Taxonomy" id="43700"/>
    <lineage>
        <taxon>Eukaryota</taxon>
        <taxon>Metazoa</taxon>
        <taxon>Chordata</taxon>
        <taxon>Craniata</taxon>
        <taxon>Vertebrata</taxon>
        <taxon>Euteleostomi</taxon>
        <taxon>Actinopterygii</taxon>
        <taxon>Neopterygii</taxon>
        <taxon>Teleostei</taxon>
        <taxon>Neoteleostei</taxon>
        <taxon>Acanthomorphata</taxon>
        <taxon>Anabantaria</taxon>
        <taxon>Synbranchiformes</taxon>
        <taxon>Synbranchidae</taxon>
        <taxon>Monopterus</taxon>
    </lineage>
</organism>
<feature type="transmembrane region" description="Helical" evidence="5">
    <location>
        <begin position="76"/>
        <end position="95"/>
    </location>
</feature>
<dbReference type="GO" id="GO:0016020">
    <property type="term" value="C:membrane"/>
    <property type="evidence" value="ECO:0007669"/>
    <property type="project" value="UniProtKB-SubCell"/>
</dbReference>
<dbReference type="InterPro" id="IPR036259">
    <property type="entry name" value="MFS_trans_sf"/>
</dbReference>
<evidence type="ECO:0000256" key="4">
    <source>
        <dbReference type="ARBA" id="ARBA00023136"/>
    </source>
</evidence>
<keyword evidence="3 5" id="KW-1133">Transmembrane helix</keyword>
<comment type="subcellular location">
    <subcellularLocation>
        <location evidence="1">Membrane</location>
        <topology evidence="1">Multi-pass membrane protein</topology>
    </subcellularLocation>
</comment>
<evidence type="ECO:0000313" key="7">
    <source>
        <dbReference type="Proteomes" id="UP000261600"/>
    </source>
</evidence>
<sequence>MFLWAQLLDSAQSDLQKAPKAQEESPGGHTPSDIIHHLRHPTILLRMFIMSYLSAVSALTYYGICMNIGSFGVGVYFAQFFSGLSEVPCLFVPLVRLGRRPISMLALFLSGAACFLSLLLSRYNFQPVLVMSLALLGKLCIMAAIFISILYSIELFPTVVRQRCVAIVNLCFRLGCLVNTLLPHNPDGAISLAAMVVYSSGPIISCSLCLLLPETSSIALPDSVEDCNRQPRPHPPGVGAIRRTWRLLSCQTKNTAIMPADKEDMHTANAQTGLI</sequence>
<dbReference type="Gene3D" id="1.20.1250.20">
    <property type="entry name" value="MFS general substrate transporter like domains"/>
    <property type="match status" value="1"/>
</dbReference>
<feature type="transmembrane region" description="Helical" evidence="5">
    <location>
        <begin position="43"/>
        <end position="64"/>
    </location>
</feature>
<reference evidence="6" key="1">
    <citation type="submission" date="2025-05" db="UniProtKB">
        <authorList>
            <consortium name="Ensembl"/>
        </authorList>
    </citation>
    <scope>IDENTIFICATION</scope>
</reference>
<dbReference type="PANTHER" id="PTHR24064">
    <property type="entry name" value="SOLUTE CARRIER FAMILY 22 MEMBER"/>
    <property type="match status" value="1"/>
</dbReference>
<keyword evidence="2 5" id="KW-0812">Transmembrane</keyword>
<evidence type="ECO:0000256" key="3">
    <source>
        <dbReference type="ARBA" id="ARBA00022989"/>
    </source>
</evidence>
<protein>
    <submittedName>
        <fullName evidence="6">Uncharacterized protein</fullName>
    </submittedName>
</protein>
<evidence type="ECO:0000256" key="5">
    <source>
        <dbReference type="SAM" id="Phobius"/>
    </source>
</evidence>
<keyword evidence="7" id="KW-1185">Reference proteome</keyword>
<evidence type="ECO:0000256" key="1">
    <source>
        <dbReference type="ARBA" id="ARBA00004141"/>
    </source>
</evidence>
<dbReference type="AlphaFoldDB" id="A0A3Q3ISJ1"/>